<keyword evidence="7" id="KW-0812">Transmembrane</keyword>
<dbReference type="InterPro" id="IPR001611">
    <property type="entry name" value="Leu-rich_rpt"/>
</dbReference>
<evidence type="ECO:0000313" key="10">
    <source>
        <dbReference type="EMBL" id="CAF1637650.1"/>
    </source>
</evidence>
<dbReference type="SMART" id="SM00368">
    <property type="entry name" value="LRR_RI"/>
    <property type="match status" value="7"/>
</dbReference>
<sequence>MKSGRLEHNIWLTLTTLNLKYNQIGEVGAQYLADALQNNTALTALYLYRNKIGDIGAQYLADALKRNRALTTLDLSYNDIGDVEVQHLADALQYNTTLTTLDLYGNQIGNIGAQYLADALQQNIKLTTLNLERNKIGAVGAQSLSDALQNNTILTTLNLYNNGIPDVGAQYFADALQRNKTLTTLNLTGNAIGNVGAQYLADALQYNTVTVIFFLWISCFYLHFVIKTRYLLYWGIKSKKYTTIQQTKLGNEFDKQNISKDRYQFISGDMFDATTIPQADAYIMKNIIHDWNDQRAIDIFKAIRKAANEQQVTLFLIEFVILPENEQNKNINNIAHSIDMHMMVMLGAKERTQYQYEYLLKQGGFQLKQLHYTQTPISIIEAVPN</sequence>
<dbReference type="PANTHER" id="PTHR24112">
    <property type="entry name" value="LEUCINE-RICH REPEAT, ISOFORM F-RELATED"/>
    <property type="match status" value="1"/>
</dbReference>
<dbReference type="EMBL" id="CAJNOI010002468">
    <property type="protein sequence ID" value="CAF1477379.1"/>
    <property type="molecule type" value="Genomic_DNA"/>
</dbReference>
<gene>
    <name evidence="9" type="ORF">BJG266_LOCUS41872</name>
    <name evidence="10" type="ORF">QVE165_LOCUS58751</name>
</gene>
<evidence type="ECO:0000259" key="8">
    <source>
        <dbReference type="Pfam" id="PF00891"/>
    </source>
</evidence>
<dbReference type="InterPro" id="IPR029063">
    <property type="entry name" value="SAM-dependent_MTases_sf"/>
</dbReference>
<dbReference type="InterPro" id="IPR016461">
    <property type="entry name" value="COMT-like"/>
</dbReference>
<keyword evidence="7" id="KW-0472">Membrane</keyword>
<evidence type="ECO:0000256" key="6">
    <source>
        <dbReference type="ARBA" id="ARBA00038315"/>
    </source>
</evidence>
<dbReference type="OrthoDB" id="18598at2759"/>
<evidence type="ECO:0000256" key="1">
    <source>
        <dbReference type="ARBA" id="ARBA00022603"/>
    </source>
</evidence>
<keyword evidence="5" id="KW-0677">Repeat</keyword>
<feature type="domain" description="O-methyltransferase C-terminal" evidence="8">
    <location>
        <begin position="259"/>
        <end position="366"/>
    </location>
</feature>
<dbReference type="Proteomes" id="UP000663877">
    <property type="component" value="Unassembled WGS sequence"/>
</dbReference>
<dbReference type="GO" id="GO:0032259">
    <property type="term" value="P:methylation"/>
    <property type="evidence" value="ECO:0007669"/>
    <property type="project" value="UniProtKB-KW"/>
</dbReference>
<evidence type="ECO:0000256" key="3">
    <source>
        <dbReference type="ARBA" id="ARBA00022679"/>
    </source>
</evidence>
<dbReference type="Gene3D" id="3.80.10.10">
    <property type="entry name" value="Ribonuclease Inhibitor"/>
    <property type="match status" value="2"/>
</dbReference>
<evidence type="ECO:0000256" key="7">
    <source>
        <dbReference type="SAM" id="Phobius"/>
    </source>
</evidence>
<keyword evidence="2" id="KW-0433">Leucine-rich repeat</keyword>
<dbReference type="InterPro" id="IPR051279">
    <property type="entry name" value="PP1-Reg/Actin-Interact_Protein"/>
</dbReference>
<dbReference type="InterPro" id="IPR001077">
    <property type="entry name" value="COMT_C"/>
</dbReference>
<evidence type="ECO:0000313" key="11">
    <source>
        <dbReference type="Proteomes" id="UP000663832"/>
    </source>
</evidence>
<feature type="transmembrane region" description="Helical" evidence="7">
    <location>
        <begin position="204"/>
        <end position="226"/>
    </location>
</feature>
<name>A0A816DFI2_9BILA</name>
<comment type="similarity">
    <text evidence="6">Belongs to the PPP1R37 family.</text>
</comment>
<keyword evidence="4" id="KW-0949">S-adenosyl-L-methionine</keyword>
<dbReference type="SUPFAM" id="SSF52047">
    <property type="entry name" value="RNI-like"/>
    <property type="match status" value="1"/>
</dbReference>
<reference evidence="10" key="1">
    <citation type="submission" date="2021-02" db="EMBL/GenBank/DDBJ databases">
        <authorList>
            <person name="Nowell W R."/>
        </authorList>
    </citation>
    <scope>NUCLEOTIDE SEQUENCE</scope>
</reference>
<keyword evidence="7" id="KW-1133">Transmembrane helix</keyword>
<accession>A0A816DFI2</accession>
<dbReference type="Pfam" id="PF13516">
    <property type="entry name" value="LRR_6"/>
    <property type="match status" value="7"/>
</dbReference>
<evidence type="ECO:0000256" key="2">
    <source>
        <dbReference type="ARBA" id="ARBA00022614"/>
    </source>
</evidence>
<evidence type="ECO:0000256" key="4">
    <source>
        <dbReference type="ARBA" id="ARBA00022691"/>
    </source>
</evidence>
<dbReference type="PANTHER" id="PTHR24112:SF9">
    <property type="entry name" value="PROTEIN PHOSPHATASE 1 REGULATORY SUBUNIT 37"/>
    <property type="match status" value="1"/>
</dbReference>
<proteinExistence type="inferred from homology"/>
<evidence type="ECO:0000256" key="5">
    <source>
        <dbReference type="ARBA" id="ARBA00022737"/>
    </source>
</evidence>
<dbReference type="GO" id="GO:0008171">
    <property type="term" value="F:O-methyltransferase activity"/>
    <property type="evidence" value="ECO:0007669"/>
    <property type="project" value="InterPro"/>
</dbReference>
<comment type="caution">
    <text evidence="10">The sequence shown here is derived from an EMBL/GenBank/DDBJ whole genome shotgun (WGS) entry which is preliminary data.</text>
</comment>
<dbReference type="InterPro" id="IPR032675">
    <property type="entry name" value="LRR_dom_sf"/>
</dbReference>
<organism evidence="10 11">
    <name type="scientific">Adineta steineri</name>
    <dbReference type="NCBI Taxonomy" id="433720"/>
    <lineage>
        <taxon>Eukaryota</taxon>
        <taxon>Metazoa</taxon>
        <taxon>Spiralia</taxon>
        <taxon>Gnathifera</taxon>
        <taxon>Rotifera</taxon>
        <taxon>Eurotatoria</taxon>
        <taxon>Bdelloidea</taxon>
        <taxon>Adinetida</taxon>
        <taxon>Adinetidae</taxon>
        <taxon>Adineta</taxon>
    </lineage>
</organism>
<keyword evidence="1" id="KW-0489">Methyltransferase</keyword>
<dbReference type="Gene3D" id="3.40.50.150">
    <property type="entry name" value="Vaccinia Virus protein VP39"/>
    <property type="match status" value="1"/>
</dbReference>
<dbReference type="Proteomes" id="UP000663832">
    <property type="component" value="Unassembled WGS sequence"/>
</dbReference>
<dbReference type="Pfam" id="PF00891">
    <property type="entry name" value="Methyltransf_2"/>
    <property type="match status" value="1"/>
</dbReference>
<evidence type="ECO:0000313" key="9">
    <source>
        <dbReference type="EMBL" id="CAF1477379.1"/>
    </source>
</evidence>
<dbReference type="PROSITE" id="PS51683">
    <property type="entry name" value="SAM_OMT_II"/>
    <property type="match status" value="1"/>
</dbReference>
<keyword evidence="3" id="KW-0808">Transferase</keyword>
<dbReference type="SUPFAM" id="SSF53335">
    <property type="entry name" value="S-adenosyl-L-methionine-dependent methyltransferases"/>
    <property type="match status" value="1"/>
</dbReference>
<dbReference type="AlphaFoldDB" id="A0A816DFI2"/>
<protein>
    <recommendedName>
        <fullName evidence="8">O-methyltransferase C-terminal domain-containing protein</fullName>
    </recommendedName>
</protein>
<dbReference type="EMBL" id="CAJNOM010002789">
    <property type="protein sequence ID" value="CAF1637650.1"/>
    <property type="molecule type" value="Genomic_DNA"/>
</dbReference>
<keyword evidence="11" id="KW-1185">Reference proteome</keyword>